<evidence type="ECO:0000256" key="6">
    <source>
        <dbReference type="ARBA" id="ARBA00023170"/>
    </source>
</evidence>
<keyword evidence="4 8" id="KW-1133">Transmembrane helix</keyword>
<feature type="transmembrane region" description="Helical" evidence="8">
    <location>
        <begin position="12"/>
        <end position="32"/>
    </location>
</feature>
<protein>
    <recommendedName>
        <fullName evidence="11">Ionotropic receptor</fullName>
    </recommendedName>
</protein>
<evidence type="ECO:0000256" key="1">
    <source>
        <dbReference type="ARBA" id="ARBA00004651"/>
    </source>
</evidence>
<keyword evidence="3 8" id="KW-0812">Transmembrane</keyword>
<keyword evidence="7" id="KW-0325">Glycoprotein</keyword>
<feature type="transmembrane region" description="Helical" evidence="8">
    <location>
        <begin position="380"/>
        <end position="400"/>
    </location>
</feature>
<dbReference type="InterPro" id="IPR052192">
    <property type="entry name" value="Insect_Ionotropic_Sensory_Rcpt"/>
</dbReference>
<evidence type="ECO:0000256" key="5">
    <source>
        <dbReference type="ARBA" id="ARBA00023136"/>
    </source>
</evidence>
<dbReference type="Proteomes" id="UP001107558">
    <property type="component" value="Chromosome 1"/>
</dbReference>
<dbReference type="PANTHER" id="PTHR42643">
    <property type="entry name" value="IONOTROPIC RECEPTOR 20A-RELATED"/>
    <property type="match status" value="1"/>
</dbReference>
<sequence>MLTNIFKFRRKTFISNFFNFIFFIFILCIKFLQISSLNSENQENSIEKSINPDAKAIVDVIKKFYIDNDIEFDLIVYGKSSHHINDLINVIGENEIPTTLIQVLDINNWHHLINNSAVIFVESFENFLTLQNKSVNEGFLLNGGPQKLKFLIYIEEINDFKELKKVISEFAMPTFFYPADLRYFEYFLIEDKNFVNLSANVIYTEGKCENFQPKLLNSFDKHLLKWVKELEDFDPYDNFHGCMVNFIVSLDDITIYIENNLEVGYDKFSTDEQELYEILANENVKFGGLIPELLKIMTASKNFTIHYTVISSNQSKFEFLGMNNFLPNYLGTFSFMPSDPDYKTEIDHFSLPFRTEDNYYLISYTDTYTNFEKMLFPFDLTTWLLILFTFGLTFGTILGLKFSSEWVETLIIGRGIQSPAYNALGIFFGISQLKLPKEIFCRAILIIYIWFCLMIRIYWQSMMFEFMTTDMRKPMPESIEDLYEMNFTIMESMMDHLSFIGEHISKGRKKEYVVVSSGEFKYFYGKALEEDLLKKYVFLVSFEVHHKLNQTFKSSLLRLKNEKVTYMTRLALTRNNILLHSMNHFMDKLIPAGIACQLMDYASWHDYRLISEEIDDPRKILSMSDLEFGFILWIIACCFSFFVFIYELHALYLRRQFRILLGLFEFLRVVRERLKDYHDRW</sequence>
<comment type="subcellular location">
    <subcellularLocation>
        <location evidence="1">Cell membrane</location>
        <topology evidence="1">Multi-pass membrane protein</topology>
    </subcellularLocation>
</comment>
<evidence type="ECO:0008006" key="11">
    <source>
        <dbReference type="Google" id="ProtNLM"/>
    </source>
</evidence>
<keyword evidence="2" id="KW-1003">Cell membrane</keyword>
<comment type="caution">
    <text evidence="9">The sequence shown here is derived from an EMBL/GenBank/DDBJ whole genome shotgun (WGS) entry which is preliminary data.</text>
</comment>
<keyword evidence="5 8" id="KW-0472">Membrane</keyword>
<feature type="transmembrane region" description="Helical" evidence="8">
    <location>
        <begin position="439"/>
        <end position="459"/>
    </location>
</feature>
<evidence type="ECO:0000256" key="4">
    <source>
        <dbReference type="ARBA" id="ARBA00022989"/>
    </source>
</evidence>
<evidence type="ECO:0000256" key="7">
    <source>
        <dbReference type="ARBA" id="ARBA00023180"/>
    </source>
</evidence>
<proteinExistence type="predicted"/>
<evidence type="ECO:0000256" key="3">
    <source>
        <dbReference type="ARBA" id="ARBA00022692"/>
    </source>
</evidence>
<evidence type="ECO:0000256" key="8">
    <source>
        <dbReference type="SAM" id="Phobius"/>
    </source>
</evidence>
<reference evidence="9" key="1">
    <citation type="submission" date="2021-03" db="EMBL/GenBank/DDBJ databases">
        <title>Chromosome level genome of the anhydrobiotic midge Polypedilum vanderplanki.</title>
        <authorList>
            <person name="Yoshida Y."/>
            <person name="Kikawada T."/>
            <person name="Gusev O."/>
        </authorList>
    </citation>
    <scope>NUCLEOTIDE SEQUENCE</scope>
    <source>
        <strain evidence="9">NIAS01</strain>
        <tissue evidence="9">Whole body or cell culture</tissue>
    </source>
</reference>
<keyword evidence="6" id="KW-0675">Receptor</keyword>
<dbReference type="EMBL" id="JADBJN010000001">
    <property type="protein sequence ID" value="KAG5685025.1"/>
    <property type="molecule type" value="Genomic_DNA"/>
</dbReference>
<accession>A0A9J6CS43</accession>
<dbReference type="OrthoDB" id="6614738at2759"/>
<keyword evidence="10" id="KW-1185">Reference proteome</keyword>
<evidence type="ECO:0000256" key="2">
    <source>
        <dbReference type="ARBA" id="ARBA00022475"/>
    </source>
</evidence>
<evidence type="ECO:0000313" key="9">
    <source>
        <dbReference type="EMBL" id="KAG5685025.1"/>
    </source>
</evidence>
<dbReference type="GO" id="GO:0005886">
    <property type="term" value="C:plasma membrane"/>
    <property type="evidence" value="ECO:0007669"/>
    <property type="project" value="UniProtKB-SubCell"/>
</dbReference>
<gene>
    <name evidence="9" type="ORF">PVAND_014228</name>
</gene>
<organism evidence="9 10">
    <name type="scientific">Polypedilum vanderplanki</name>
    <name type="common">Sleeping chironomid midge</name>
    <dbReference type="NCBI Taxonomy" id="319348"/>
    <lineage>
        <taxon>Eukaryota</taxon>
        <taxon>Metazoa</taxon>
        <taxon>Ecdysozoa</taxon>
        <taxon>Arthropoda</taxon>
        <taxon>Hexapoda</taxon>
        <taxon>Insecta</taxon>
        <taxon>Pterygota</taxon>
        <taxon>Neoptera</taxon>
        <taxon>Endopterygota</taxon>
        <taxon>Diptera</taxon>
        <taxon>Nematocera</taxon>
        <taxon>Chironomoidea</taxon>
        <taxon>Chironomidae</taxon>
        <taxon>Chironominae</taxon>
        <taxon>Polypedilum</taxon>
        <taxon>Polypedilum</taxon>
    </lineage>
</organism>
<dbReference type="AlphaFoldDB" id="A0A9J6CS43"/>
<dbReference type="PANTHER" id="PTHR42643:SF30">
    <property type="entry name" value="IONOTROPIC RECEPTOR 40A-RELATED"/>
    <property type="match status" value="1"/>
</dbReference>
<name>A0A9J6CS43_POLVA</name>
<evidence type="ECO:0000313" key="10">
    <source>
        <dbReference type="Proteomes" id="UP001107558"/>
    </source>
</evidence>
<dbReference type="Gene3D" id="1.10.287.70">
    <property type="match status" value="1"/>
</dbReference>
<feature type="transmembrane region" description="Helical" evidence="8">
    <location>
        <begin position="630"/>
        <end position="653"/>
    </location>
</feature>